<organism evidence="2 3">
    <name type="scientific">Nannocystis pusilla</name>
    <dbReference type="NCBI Taxonomy" id="889268"/>
    <lineage>
        <taxon>Bacteria</taxon>
        <taxon>Pseudomonadati</taxon>
        <taxon>Myxococcota</taxon>
        <taxon>Polyangia</taxon>
        <taxon>Nannocystales</taxon>
        <taxon>Nannocystaceae</taxon>
        <taxon>Nannocystis</taxon>
    </lineage>
</organism>
<protein>
    <submittedName>
        <fullName evidence="2">Uncharacterized protein</fullName>
    </submittedName>
</protein>
<sequence length="452" mass="47040">MSSPAPSAHAARAGAWALIVALTIDLVFSVLGRLLPMRAMGAEEPGAVEWFRWLQWFGDASLPLRAMVAAIAVVALLRLRRGTADAGARAMFLGTGALTALATGWAAWSGWVFATDAEAAQASAATVRVVATVLEQSGDALLLAALWRARRAWGSGIGLAWSCAALFYGLRLALVLGFAFLGPTQVDQAGFVRHQLMHLAFVASWTGALIAALFAHARAAPDEPARARLVAAAAGLDIYFRALVARVTIVVVGGVVTLAFGLTSPAMRAKLLFAALALAVPTIVAQVAGLTRYADAPIKIGRGALGVALLSSGVGLTLEILTLALFHAAVWPESAARFGRGEQEVLQSFGLWGQGVALVTAVALLISLRRAATGLESAALRRRAARLAVALVAVIASSFALLRLFGEALARAPLALLGLGAVALVVGVTMFISWLRLIEGVAQELRARARVS</sequence>
<comment type="caution">
    <text evidence="2">The sequence shown here is derived from an EMBL/GenBank/DDBJ whole genome shotgun (WGS) entry which is preliminary data.</text>
</comment>
<reference evidence="2" key="1">
    <citation type="submission" date="2021-08" db="EMBL/GenBank/DDBJ databases">
        <authorList>
            <person name="Stevens D.C."/>
        </authorList>
    </citation>
    <scope>NUCLEOTIDE SEQUENCE</scope>
    <source>
        <strain evidence="2">DSM 53165</strain>
    </source>
</reference>
<dbReference type="EMBL" id="JAIRAU010000001">
    <property type="protein sequence ID" value="MBZ5708512.1"/>
    <property type="molecule type" value="Genomic_DNA"/>
</dbReference>
<feature type="transmembrane region" description="Helical" evidence="1">
    <location>
        <begin position="387"/>
        <end position="406"/>
    </location>
</feature>
<accession>A0ABS7TK59</accession>
<evidence type="ECO:0000256" key="1">
    <source>
        <dbReference type="SAM" id="Phobius"/>
    </source>
</evidence>
<proteinExistence type="predicted"/>
<feature type="transmembrane region" description="Helical" evidence="1">
    <location>
        <begin position="303"/>
        <end position="329"/>
    </location>
</feature>
<keyword evidence="1" id="KW-0472">Membrane</keyword>
<feature type="transmembrane region" description="Helical" evidence="1">
    <location>
        <begin position="196"/>
        <end position="217"/>
    </location>
</feature>
<dbReference type="RefSeq" id="WP_224190259.1">
    <property type="nucleotide sequence ID" value="NZ_JAIRAU010000001.1"/>
</dbReference>
<feature type="transmembrane region" description="Helical" evidence="1">
    <location>
        <begin position="349"/>
        <end position="366"/>
    </location>
</feature>
<keyword evidence="3" id="KW-1185">Reference proteome</keyword>
<evidence type="ECO:0000313" key="2">
    <source>
        <dbReference type="EMBL" id="MBZ5708512.1"/>
    </source>
</evidence>
<feature type="transmembrane region" description="Helical" evidence="1">
    <location>
        <begin position="159"/>
        <end position="181"/>
    </location>
</feature>
<keyword evidence="1" id="KW-0812">Transmembrane</keyword>
<feature type="transmembrane region" description="Helical" evidence="1">
    <location>
        <begin position="53"/>
        <end position="79"/>
    </location>
</feature>
<feature type="transmembrane region" description="Helical" evidence="1">
    <location>
        <begin position="272"/>
        <end position="291"/>
    </location>
</feature>
<feature type="transmembrane region" description="Helical" evidence="1">
    <location>
        <begin position="91"/>
        <end position="113"/>
    </location>
</feature>
<feature type="transmembrane region" description="Helical" evidence="1">
    <location>
        <begin position="125"/>
        <end position="147"/>
    </location>
</feature>
<evidence type="ECO:0000313" key="3">
    <source>
        <dbReference type="Proteomes" id="UP001139031"/>
    </source>
</evidence>
<dbReference type="Proteomes" id="UP001139031">
    <property type="component" value="Unassembled WGS sequence"/>
</dbReference>
<feature type="transmembrane region" description="Helical" evidence="1">
    <location>
        <begin position="238"/>
        <end position="260"/>
    </location>
</feature>
<gene>
    <name evidence="2" type="ORF">K7C98_04530</name>
</gene>
<feature type="transmembrane region" description="Helical" evidence="1">
    <location>
        <begin position="412"/>
        <end position="438"/>
    </location>
</feature>
<name>A0ABS7TK59_9BACT</name>
<keyword evidence="1" id="KW-1133">Transmembrane helix</keyword>